<gene>
    <name evidence="2" type="ORF">IMF22_13785</name>
</gene>
<evidence type="ECO:0000313" key="2">
    <source>
        <dbReference type="EMBL" id="QOQ78020.1"/>
    </source>
</evidence>
<dbReference type="RefSeq" id="WP_197629541.1">
    <property type="nucleotide sequence ID" value="NZ_CP063073.1"/>
</dbReference>
<organism evidence="2 3">
    <name type="scientific">Pseudomonas poae</name>
    <dbReference type="NCBI Taxonomy" id="200451"/>
    <lineage>
        <taxon>Bacteria</taxon>
        <taxon>Pseudomonadati</taxon>
        <taxon>Pseudomonadota</taxon>
        <taxon>Gammaproteobacteria</taxon>
        <taxon>Pseudomonadales</taxon>
        <taxon>Pseudomonadaceae</taxon>
        <taxon>Pseudomonas</taxon>
    </lineage>
</organism>
<evidence type="ECO:0000313" key="3">
    <source>
        <dbReference type="Proteomes" id="UP000594923"/>
    </source>
</evidence>
<sequence length="120" mass="12937">MKIDSAVSRGQSPAMDRPEACWPLSSPVAHPPCEDHFSTRDVQRQPSSLRTSASLLRNQFLQNAPIARVDTTPPGPKSADKVLLDVLAKDFSDLCISLGMTQGLTQSALLKIAAQPLRGD</sequence>
<proteinExistence type="predicted"/>
<evidence type="ECO:0000256" key="1">
    <source>
        <dbReference type="SAM" id="MobiDB-lite"/>
    </source>
</evidence>
<dbReference type="AlphaFoldDB" id="A0A7M1KS81"/>
<reference evidence="2 3" key="1">
    <citation type="submission" date="2020-10" db="EMBL/GenBank/DDBJ databases">
        <title>High quality whole genome sequence of Pseudomonas poae PMA22.</title>
        <authorList>
            <person name="Hernandez J.G."/>
            <person name="Rodriguez P."/>
            <person name="Cuevas C."/>
            <person name="de la Calle F."/>
            <person name="Galan B."/>
            <person name="Garcia J.L."/>
        </authorList>
    </citation>
    <scope>NUCLEOTIDE SEQUENCE [LARGE SCALE GENOMIC DNA]</scope>
    <source>
        <strain evidence="2 3">PMA22</strain>
    </source>
</reference>
<protein>
    <submittedName>
        <fullName evidence="2">Uncharacterized protein</fullName>
    </submittedName>
</protein>
<dbReference type="Proteomes" id="UP000594923">
    <property type="component" value="Chromosome"/>
</dbReference>
<name>A0A7M1KS81_9PSED</name>
<dbReference type="EMBL" id="CP063073">
    <property type="protein sequence ID" value="QOQ78020.1"/>
    <property type="molecule type" value="Genomic_DNA"/>
</dbReference>
<accession>A0A7M1KS81</accession>
<feature type="region of interest" description="Disordered" evidence="1">
    <location>
        <begin position="1"/>
        <end position="23"/>
    </location>
</feature>